<keyword evidence="1" id="KW-0472">Membrane</keyword>
<reference evidence="2 3" key="1">
    <citation type="journal article" date="2023" name="Plants (Basel)">
        <title>Bridging the Gap: Combining Genomics and Transcriptomics Approaches to Understand Stylosanthes scabra, an Orphan Legume from the Brazilian Caatinga.</title>
        <authorList>
            <person name="Ferreira-Neto J.R.C."/>
            <person name="da Silva M.D."/>
            <person name="Binneck E."/>
            <person name="de Melo N.F."/>
            <person name="da Silva R.H."/>
            <person name="de Melo A.L.T.M."/>
            <person name="Pandolfi V."/>
            <person name="Bustamante F.O."/>
            <person name="Brasileiro-Vidal A.C."/>
            <person name="Benko-Iseppon A.M."/>
        </authorList>
    </citation>
    <scope>NUCLEOTIDE SEQUENCE [LARGE SCALE GENOMIC DNA]</scope>
    <source>
        <tissue evidence="2">Leaves</tissue>
    </source>
</reference>
<evidence type="ECO:0000313" key="2">
    <source>
        <dbReference type="EMBL" id="MED6150841.1"/>
    </source>
</evidence>
<keyword evidence="3" id="KW-1185">Reference proteome</keyword>
<evidence type="ECO:0000313" key="3">
    <source>
        <dbReference type="Proteomes" id="UP001341840"/>
    </source>
</evidence>
<dbReference type="Proteomes" id="UP001341840">
    <property type="component" value="Unassembled WGS sequence"/>
</dbReference>
<feature type="transmembrane region" description="Helical" evidence="1">
    <location>
        <begin position="68"/>
        <end position="92"/>
    </location>
</feature>
<dbReference type="EMBL" id="JASCZI010091623">
    <property type="protein sequence ID" value="MED6150841.1"/>
    <property type="molecule type" value="Genomic_DNA"/>
</dbReference>
<proteinExistence type="predicted"/>
<keyword evidence="1" id="KW-1133">Transmembrane helix</keyword>
<accession>A0ABU6TPT4</accession>
<organism evidence="2 3">
    <name type="scientific">Stylosanthes scabra</name>
    <dbReference type="NCBI Taxonomy" id="79078"/>
    <lineage>
        <taxon>Eukaryota</taxon>
        <taxon>Viridiplantae</taxon>
        <taxon>Streptophyta</taxon>
        <taxon>Embryophyta</taxon>
        <taxon>Tracheophyta</taxon>
        <taxon>Spermatophyta</taxon>
        <taxon>Magnoliopsida</taxon>
        <taxon>eudicotyledons</taxon>
        <taxon>Gunneridae</taxon>
        <taxon>Pentapetalae</taxon>
        <taxon>rosids</taxon>
        <taxon>fabids</taxon>
        <taxon>Fabales</taxon>
        <taxon>Fabaceae</taxon>
        <taxon>Papilionoideae</taxon>
        <taxon>50 kb inversion clade</taxon>
        <taxon>dalbergioids sensu lato</taxon>
        <taxon>Dalbergieae</taxon>
        <taxon>Pterocarpus clade</taxon>
        <taxon>Stylosanthes</taxon>
    </lineage>
</organism>
<protein>
    <submittedName>
        <fullName evidence="2">Uncharacterized protein</fullName>
    </submittedName>
</protein>
<name>A0ABU6TPT4_9FABA</name>
<evidence type="ECO:0000256" key="1">
    <source>
        <dbReference type="SAM" id="Phobius"/>
    </source>
</evidence>
<feature type="transmembrane region" description="Helical" evidence="1">
    <location>
        <begin position="98"/>
        <end position="119"/>
    </location>
</feature>
<gene>
    <name evidence="2" type="ORF">PIB30_076471</name>
</gene>
<comment type="caution">
    <text evidence="2">The sequence shown here is derived from an EMBL/GenBank/DDBJ whole genome shotgun (WGS) entry which is preliminary data.</text>
</comment>
<sequence>MNSSSESGTTSRVLPLREHLFIGHFVGIAQETQLIIHSVHPCVDGLKAPPIFLLLLIKPPINLGHGGGVACLVYLGFFALVSLVLAIASATVGGSCEIYVSSGIAGILASAQRAAMILGNGRLDEMSDL</sequence>
<keyword evidence="1" id="KW-0812">Transmembrane</keyword>